<evidence type="ECO:0000256" key="1">
    <source>
        <dbReference type="SAM" id="MobiDB-lite"/>
    </source>
</evidence>
<feature type="compositionally biased region" description="Basic and acidic residues" evidence="1">
    <location>
        <begin position="101"/>
        <end position="111"/>
    </location>
</feature>
<accession>F4SC05</accession>
<keyword evidence="3" id="KW-1185">Reference proteome</keyword>
<dbReference type="InParanoid" id="F4SC05"/>
<dbReference type="RefSeq" id="XP_007418917.1">
    <property type="nucleotide sequence ID" value="XM_007418855.1"/>
</dbReference>
<protein>
    <submittedName>
        <fullName evidence="2">Uncharacterized protein</fullName>
    </submittedName>
</protein>
<dbReference type="Proteomes" id="UP000001072">
    <property type="component" value="Unassembled WGS sequence"/>
</dbReference>
<dbReference type="KEGG" id="mlr:MELLADRAFT_69743"/>
<evidence type="ECO:0000313" key="3">
    <source>
        <dbReference type="Proteomes" id="UP000001072"/>
    </source>
</evidence>
<proteinExistence type="predicted"/>
<organism evidence="3">
    <name type="scientific">Melampsora larici-populina (strain 98AG31 / pathotype 3-4-7)</name>
    <name type="common">Poplar leaf rust fungus</name>
    <dbReference type="NCBI Taxonomy" id="747676"/>
    <lineage>
        <taxon>Eukaryota</taxon>
        <taxon>Fungi</taxon>
        <taxon>Dikarya</taxon>
        <taxon>Basidiomycota</taxon>
        <taxon>Pucciniomycotina</taxon>
        <taxon>Pucciniomycetes</taxon>
        <taxon>Pucciniales</taxon>
        <taxon>Melampsoraceae</taxon>
        <taxon>Melampsora</taxon>
    </lineage>
</organism>
<dbReference type="VEuPathDB" id="FungiDB:MELLADRAFT_69743"/>
<sequence length="111" mass="12082">MPSSNFTPAEVTRMVAECDLPYKLNMNGVYYNLLNGGNTTLVSIGLDSIGGASPNTSWVMYSCQPTSEEVLITKTVEKNIGKSVGKTKTGKNQSSLQETEDPFKVVEQKEN</sequence>
<dbReference type="EMBL" id="GL883198">
    <property type="protein sequence ID" value="EGF97797.1"/>
    <property type="molecule type" value="Genomic_DNA"/>
</dbReference>
<dbReference type="AlphaFoldDB" id="F4SC05"/>
<name>F4SC05_MELLP</name>
<evidence type="ECO:0000313" key="2">
    <source>
        <dbReference type="EMBL" id="EGF97797.1"/>
    </source>
</evidence>
<dbReference type="HOGENOM" id="CLU_2158970_0_0_1"/>
<reference evidence="3" key="1">
    <citation type="journal article" date="2011" name="Proc. Natl. Acad. Sci. U.S.A.">
        <title>Obligate biotrophy features unraveled by the genomic analysis of rust fungi.</title>
        <authorList>
            <person name="Duplessis S."/>
            <person name="Cuomo C.A."/>
            <person name="Lin Y.-C."/>
            <person name="Aerts A."/>
            <person name="Tisserant E."/>
            <person name="Veneault-Fourrey C."/>
            <person name="Joly D.L."/>
            <person name="Hacquard S."/>
            <person name="Amselem J."/>
            <person name="Cantarel B.L."/>
            <person name="Chiu R."/>
            <person name="Coutinho P.M."/>
            <person name="Feau N."/>
            <person name="Field M."/>
            <person name="Frey P."/>
            <person name="Gelhaye E."/>
            <person name="Goldberg J."/>
            <person name="Grabherr M.G."/>
            <person name="Kodira C.D."/>
            <person name="Kohler A."/>
            <person name="Kuees U."/>
            <person name="Lindquist E.A."/>
            <person name="Lucas S.M."/>
            <person name="Mago R."/>
            <person name="Mauceli E."/>
            <person name="Morin E."/>
            <person name="Murat C."/>
            <person name="Pangilinan J.L."/>
            <person name="Park R."/>
            <person name="Pearson M."/>
            <person name="Quesneville H."/>
            <person name="Rouhier N."/>
            <person name="Sakthikumar S."/>
            <person name="Salamov A.A."/>
            <person name="Schmutz J."/>
            <person name="Selles B."/>
            <person name="Shapiro H."/>
            <person name="Tanguay P."/>
            <person name="Tuskan G.A."/>
            <person name="Henrissat B."/>
            <person name="Van de Peer Y."/>
            <person name="Rouze P."/>
            <person name="Ellis J.G."/>
            <person name="Dodds P.N."/>
            <person name="Schein J.E."/>
            <person name="Zhong S."/>
            <person name="Hamelin R.C."/>
            <person name="Grigoriev I.V."/>
            <person name="Szabo L.J."/>
            <person name="Martin F."/>
        </authorList>
    </citation>
    <scope>NUCLEOTIDE SEQUENCE [LARGE SCALE GENOMIC DNA]</scope>
    <source>
        <strain evidence="3">98AG31 / pathotype 3-4-7</strain>
    </source>
</reference>
<gene>
    <name evidence="2" type="ORF">MELLADRAFT_69743</name>
</gene>
<feature type="region of interest" description="Disordered" evidence="1">
    <location>
        <begin position="82"/>
        <end position="111"/>
    </location>
</feature>
<dbReference type="GeneID" id="18931310"/>